<dbReference type="AlphaFoldDB" id="A0A6A3JQT6"/>
<dbReference type="EMBL" id="QXFV01000076">
    <property type="protein sequence ID" value="KAE9050553.1"/>
    <property type="molecule type" value="Genomic_DNA"/>
</dbReference>
<accession>A0A6A3JQT6</accession>
<dbReference type="Proteomes" id="UP000429607">
    <property type="component" value="Unassembled WGS sequence"/>
</dbReference>
<evidence type="ECO:0000313" key="6">
    <source>
        <dbReference type="Proteomes" id="UP000435112"/>
    </source>
</evidence>
<keyword evidence="5" id="KW-1185">Reference proteome</keyword>
<evidence type="ECO:0000313" key="5">
    <source>
        <dbReference type="Proteomes" id="UP000434957"/>
    </source>
</evidence>
<evidence type="ECO:0000313" key="4">
    <source>
        <dbReference type="Proteomes" id="UP000429607"/>
    </source>
</evidence>
<evidence type="ECO:0000313" key="1">
    <source>
        <dbReference type="EMBL" id="KAE8997181.1"/>
    </source>
</evidence>
<protein>
    <submittedName>
        <fullName evidence="1">Uncharacterized protein</fullName>
    </submittedName>
</protein>
<dbReference type="Gene3D" id="3.40.50.970">
    <property type="match status" value="1"/>
</dbReference>
<name>A0A6A3JQT6_9STRA</name>
<gene>
    <name evidence="2" type="ORF">PR001_g2286</name>
    <name evidence="1" type="ORF">PR002_g19109</name>
    <name evidence="3" type="ORF">PR003_g2393</name>
</gene>
<dbReference type="Proteomes" id="UP000435112">
    <property type="component" value="Unassembled WGS sequence"/>
</dbReference>
<dbReference type="Proteomes" id="UP000434957">
    <property type="component" value="Unassembled WGS sequence"/>
</dbReference>
<proteinExistence type="predicted"/>
<evidence type="ECO:0000313" key="2">
    <source>
        <dbReference type="EMBL" id="KAE9050553.1"/>
    </source>
</evidence>
<dbReference type="EMBL" id="QXFT01000075">
    <property type="protein sequence ID" value="KAE9356293.1"/>
    <property type="molecule type" value="Genomic_DNA"/>
</dbReference>
<reference evidence="4 6" key="1">
    <citation type="submission" date="2018-09" db="EMBL/GenBank/DDBJ databases">
        <title>Genomic investigation of the strawberry pathogen Phytophthora fragariae indicates pathogenicity is determined by transcriptional variation in three key races.</title>
        <authorList>
            <person name="Adams T.M."/>
            <person name="Armitage A.D."/>
            <person name="Sobczyk M.K."/>
            <person name="Bates H.J."/>
            <person name="Dunwell J.M."/>
            <person name="Nellist C.F."/>
            <person name="Harrison R.J."/>
        </authorList>
    </citation>
    <scope>NUCLEOTIDE SEQUENCE [LARGE SCALE GENOMIC DNA]</scope>
    <source>
        <strain evidence="2 4">SCRP249</strain>
        <strain evidence="1 6">SCRP324</strain>
        <strain evidence="3 5">SCRP333</strain>
    </source>
</reference>
<sequence length="130" mass="14429">MGLALVQWLDYRPSNHYAGVRVPRWEVDRVSIVPFRRVNVQRGAQPLFLSSLFQLACDAASSVPSVFHVECESIRSGMSVASSYEPMCAQQHSDTLLINSAPPQECHDLDFVAHVAAQHLCWCTSTTARA</sequence>
<dbReference type="EMBL" id="QXFU01001697">
    <property type="protein sequence ID" value="KAE8997181.1"/>
    <property type="molecule type" value="Genomic_DNA"/>
</dbReference>
<dbReference type="OrthoDB" id="10394801at2759"/>
<comment type="caution">
    <text evidence="1">The sequence shown here is derived from an EMBL/GenBank/DDBJ whole genome shotgun (WGS) entry which is preliminary data.</text>
</comment>
<organism evidence="1 6">
    <name type="scientific">Phytophthora rubi</name>
    <dbReference type="NCBI Taxonomy" id="129364"/>
    <lineage>
        <taxon>Eukaryota</taxon>
        <taxon>Sar</taxon>
        <taxon>Stramenopiles</taxon>
        <taxon>Oomycota</taxon>
        <taxon>Peronosporomycetes</taxon>
        <taxon>Peronosporales</taxon>
        <taxon>Peronosporaceae</taxon>
        <taxon>Phytophthora</taxon>
    </lineage>
</organism>
<evidence type="ECO:0000313" key="3">
    <source>
        <dbReference type="EMBL" id="KAE9356293.1"/>
    </source>
</evidence>